<dbReference type="PANTHER" id="PTHR24422">
    <property type="entry name" value="CHEMOTAXIS PROTEIN METHYLTRANSFERASE"/>
    <property type="match status" value="1"/>
</dbReference>
<dbReference type="InterPro" id="IPR013656">
    <property type="entry name" value="PAS_4"/>
</dbReference>
<dbReference type="SUPFAM" id="SSF55785">
    <property type="entry name" value="PYP-like sensor domain (PAS domain)"/>
    <property type="match status" value="2"/>
</dbReference>
<dbReference type="PROSITE" id="PS50112">
    <property type="entry name" value="PAS"/>
    <property type="match status" value="2"/>
</dbReference>
<dbReference type="Pfam" id="PF08448">
    <property type="entry name" value="PAS_4"/>
    <property type="match status" value="1"/>
</dbReference>
<dbReference type="PANTHER" id="PTHR24422:SF10">
    <property type="entry name" value="CHEMOTAXIS PROTEIN METHYLTRANSFERASE 2"/>
    <property type="match status" value="1"/>
</dbReference>
<dbReference type="InterPro" id="IPR001610">
    <property type="entry name" value="PAC"/>
</dbReference>
<organism evidence="5">
    <name type="scientific">uncultured Alphaproteobacteria bacterium</name>
    <dbReference type="NCBI Taxonomy" id="91750"/>
    <lineage>
        <taxon>Bacteria</taxon>
        <taxon>Pseudomonadati</taxon>
        <taxon>Pseudomonadota</taxon>
        <taxon>Alphaproteobacteria</taxon>
        <taxon>environmental samples</taxon>
    </lineage>
</organism>
<evidence type="ECO:0000259" key="3">
    <source>
        <dbReference type="PROSITE" id="PS50112"/>
    </source>
</evidence>
<dbReference type="EMBL" id="FLUO01000001">
    <property type="protein sequence ID" value="SBW03229.1"/>
    <property type="molecule type" value="Genomic_DNA"/>
</dbReference>
<dbReference type="Pfam" id="PF08447">
    <property type="entry name" value="PAS_3"/>
    <property type="match status" value="1"/>
</dbReference>
<feature type="domain" description="Methyl-accepting transducer" evidence="2">
    <location>
        <begin position="256"/>
        <end position="478"/>
    </location>
</feature>
<dbReference type="InterPro" id="IPR004090">
    <property type="entry name" value="Chemotax_Me-accpt_rcpt"/>
</dbReference>
<feature type="domain" description="PAC" evidence="4">
    <location>
        <begin position="206"/>
        <end position="258"/>
    </location>
</feature>
<dbReference type="PROSITE" id="PS50111">
    <property type="entry name" value="CHEMOTAXIS_TRANSDUC_2"/>
    <property type="match status" value="1"/>
</dbReference>
<dbReference type="GO" id="GO:0004888">
    <property type="term" value="F:transmembrane signaling receptor activity"/>
    <property type="evidence" value="ECO:0007669"/>
    <property type="project" value="InterPro"/>
</dbReference>
<gene>
    <name evidence="5" type="ORF">KL86APRO_11697</name>
</gene>
<dbReference type="InterPro" id="IPR035965">
    <property type="entry name" value="PAS-like_dom_sf"/>
</dbReference>
<dbReference type="Gene3D" id="3.30.450.20">
    <property type="entry name" value="PAS domain"/>
    <property type="match status" value="2"/>
</dbReference>
<dbReference type="InterPro" id="IPR000014">
    <property type="entry name" value="PAS"/>
</dbReference>
<dbReference type="SMART" id="SM00086">
    <property type="entry name" value="PAC"/>
    <property type="match status" value="2"/>
</dbReference>
<dbReference type="InterPro" id="IPR000700">
    <property type="entry name" value="PAS-assoc_C"/>
</dbReference>
<evidence type="ECO:0000259" key="2">
    <source>
        <dbReference type="PROSITE" id="PS50111"/>
    </source>
</evidence>
<dbReference type="GO" id="GO:0007165">
    <property type="term" value="P:signal transduction"/>
    <property type="evidence" value="ECO:0007669"/>
    <property type="project" value="UniProtKB-KW"/>
</dbReference>
<dbReference type="PRINTS" id="PR00260">
    <property type="entry name" value="CHEMTRNSDUCR"/>
</dbReference>
<sequence>MFSFLRSKTSDAEAVLAAISRSQAMIQFDLSGRILDANDTFLALMGYTLDEVRGRSHSLFVDPEYARSPDYAEFWKRLNRGEASVSRFKRIGKGGREVWIEAAYTPVLDARGKPVKVVKIATDVTERRNHTADLEGQIAAIHKSQAVIAFDLDGVILDANPNFLKTMGYGLDEIKGKHHRIFVEPDYAKSADYAEFWKRLRAGQFQQAQYKRIGKGGRVVWIEASYNPILDAAGRPVKVIKFATDITRQIELLANLKVLIDENFAEVETAIGNTSRQASAASGDAETTSSNVETVASAAEELAASIAEISRSMAQSRSAADGMVDKIAAADSASQRLTDATDAMTSIAELIQSIAAQINMLALNATIERARAGAAGKGFAVVAGEVKTLAAQVGRATEQISGEIGGVQSASAAVARALDDIRGGVSAMREYVGSTASAVEEQSAVTRDMSSSMQSASDAVTRIREGVGEITAASTRAEQAIVRTKEAARVLQR</sequence>
<dbReference type="GO" id="GO:0006935">
    <property type="term" value="P:chemotaxis"/>
    <property type="evidence" value="ECO:0007669"/>
    <property type="project" value="InterPro"/>
</dbReference>
<name>A0A212JUU6_9PROT</name>
<dbReference type="SMART" id="SM00091">
    <property type="entry name" value="PAS"/>
    <property type="match status" value="2"/>
</dbReference>
<dbReference type="InterPro" id="IPR004089">
    <property type="entry name" value="MCPsignal_dom"/>
</dbReference>
<dbReference type="GO" id="GO:0016020">
    <property type="term" value="C:membrane"/>
    <property type="evidence" value="ECO:0007669"/>
    <property type="project" value="InterPro"/>
</dbReference>
<evidence type="ECO:0000259" key="4">
    <source>
        <dbReference type="PROSITE" id="PS50113"/>
    </source>
</evidence>
<dbReference type="AlphaFoldDB" id="A0A212JUU6"/>
<keyword evidence="1" id="KW-0807">Transducer</keyword>
<dbReference type="SMART" id="SM00283">
    <property type="entry name" value="MA"/>
    <property type="match status" value="1"/>
</dbReference>
<feature type="domain" description="PAS" evidence="3">
    <location>
        <begin position="147"/>
        <end position="186"/>
    </location>
</feature>
<protein>
    <submittedName>
        <fullName evidence="5">Methyl-accepting chemotaxis sensory transducer with Pas/Pac sensor</fullName>
    </submittedName>
</protein>
<dbReference type="InterPro" id="IPR050903">
    <property type="entry name" value="Bact_Chemotaxis_MeTrfase"/>
</dbReference>
<reference evidence="5" key="1">
    <citation type="submission" date="2016-04" db="EMBL/GenBank/DDBJ databases">
        <authorList>
            <person name="Evans L.H."/>
            <person name="Alamgir A."/>
            <person name="Owens N."/>
            <person name="Weber N.D."/>
            <person name="Virtaneva K."/>
            <person name="Barbian K."/>
            <person name="Babar A."/>
            <person name="Rosenke K."/>
        </authorList>
    </citation>
    <scope>NUCLEOTIDE SEQUENCE</scope>
    <source>
        <strain evidence="5">86</strain>
    </source>
</reference>
<proteinExistence type="predicted"/>
<dbReference type="CDD" id="cd00130">
    <property type="entry name" value="PAS"/>
    <property type="match status" value="2"/>
</dbReference>
<dbReference type="InterPro" id="IPR013655">
    <property type="entry name" value="PAS_fold_3"/>
</dbReference>
<feature type="domain" description="PAS" evidence="3">
    <location>
        <begin position="25"/>
        <end position="64"/>
    </location>
</feature>
<dbReference type="PROSITE" id="PS50113">
    <property type="entry name" value="PAC"/>
    <property type="match status" value="2"/>
</dbReference>
<dbReference type="NCBIfam" id="TIGR00229">
    <property type="entry name" value="sensory_box"/>
    <property type="match status" value="2"/>
</dbReference>
<dbReference type="SUPFAM" id="SSF58104">
    <property type="entry name" value="Methyl-accepting chemotaxis protein (MCP) signaling domain"/>
    <property type="match status" value="1"/>
</dbReference>
<accession>A0A212JUU6</accession>
<evidence type="ECO:0000313" key="5">
    <source>
        <dbReference type="EMBL" id="SBW03229.1"/>
    </source>
</evidence>
<feature type="domain" description="PAC" evidence="4">
    <location>
        <begin position="79"/>
        <end position="136"/>
    </location>
</feature>
<dbReference type="Gene3D" id="1.10.287.950">
    <property type="entry name" value="Methyl-accepting chemotaxis protein"/>
    <property type="match status" value="1"/>
</dbReference>
<dbReference type="Pfam" id="PF00015">
    <property type="entry name" value="MCPsignal"/>
    <property type="match status" value="1"/>
</dbReference>
<evidence type="ECO:0000256" key="1">
    <source>
        <dbReference type="PROSITE-ProRule" id="PRU00284"/>
    </source>
</evidence>